<sequence length="699" mass="78012">MASLDYHLNPIYTIKECSSCGTLYTKSRCCSKGGFVDKFVRDPNKTPDSSQRPPQNCLKYGNPVDGLYCRQCALLQKKLTKVWSTICYEDEIFQDFLNTFESSNDKTNVVNAPQEPFVFNQDPGENSSQRPPHIDHHCCYGCCDSLDGIFCQRCTCESCGNGAYYGYNCSPKVLTISNPEPCHYQNVDEFPQTLPSFIRHAILEMEVHSLMIPLLILSMILLMFSTHLHNPRQQVVNLDTYTPEPSQCQKIPICYDDDDDEESSIPLRDIIISELPPCIAITPSSVEDLVHTPSESDGISESECDLPVCDDSSPKKDEVLNDIIASPPGNGNDPFNAESSLIESVLNSDNVIYSPKIDFLLKEFAGELALIAPIPLGIVEADFDPKGDIRFIEKLMYDNSFPRPPKTLKDDSKTVIDSNNDYSSSDNDSLYNDDIDYVEALPPDFELVSLEVLEIFISEVGGIIEALNDNPTPSSDFVTKSSSTSLNFFLQETNTFDNSLPESDTFFFNLEEISSGSPTSYLDLSLLDYEAFFCDSEPDSGNFTMDVVEDISDNPTRELYVHVLHDLPTHPTLHLNSDFTVSSDSPGSDLIVSFPFGTRNKIFDPGIFIEVQSEKFLSRDEFSISFIRDPLSPVIDTLLPFLSKNEDKVVNSGILAADEEKSPHPSSHRGLRALNESPMMISGEDIPILDVLCLHFYPS</sequence>
<evidence type="ECO:0000256" key="1">
    <source>
        <dbReference type="SAM" id="MobiDB-lite"/>
    </source>
</evidence>
<evidence type="ECO:0000313" key="3">
    <source>
        <dbReference type="Proteomes" id="UP001151760"/>
    </source>
</evidence>
<gene>
    <name evidence="2" type="ORF">Tco_1081095</name>
</gene>
<proteinExistence type="predicted"/>
<accession>A0ABQ5HY42</accession>
<feature type="region of interest" description="Disordered" evidence="1">
    <location>
        <begin position="406"/>
        <end position="425"/>
    </location>
</feature>
<organism evidence="2 3">
    <name type="scientific">Tanacetum coccineum</name>
    <dbReference type="NCBI Taxonomy" id="301880"/>
    <lineage>
        <taxon>Eukaryota</taxon>
        <taxon>Viridiplantae</taxon>
        <taxon>Streptophyta</taxon>
        <taxon>Embryophyta</taxon>
        <taxon>Tracheophyta</taxon>
        <taxon>Spermatophyta</taxon>
        <taxon>Magnoliopsida</taxon>
        <taxon>eudicotyledons</taxon>
        <taxon>Gunneridae</taxon>
        <taxon>Pentapetalae</taxon>
        <taxon>asterids</taxon>
        <taxon>campanulids</taxon>
        <taxon>Asterales</taxon>
        <taxon>Asteraceae</taxon>
        <taxon>Asteroideae</taxon>
        <taxon>Anthemideae</taxon>
        <taxon>Anthemidinae</taxon>
        <taxon>Tanacetum</taxon>
    </lineage>
</organism>
<keyword evidence="3" id="KW-1185">Reference proteome</keyword>
<comment type="caution">
    <text evidence="2">The sequence shown here is derived from an EMBL/GenBank/DDBJ whole genome shotgun (WGS) entry which is preliminary data.</text>
</comment>
<dbReference type="EMBL" id="BQNB010020091">
    <property type="protein sequence ID" value="GJT92250.1"/>
    <property type="molecule type" value="Genomic_DNA"/>
</dbReference>
<reference evidence="2" key="1">
    <citation type="journal article" date="2022" name="Int. J. Mol. Sci.">
        <title>Draft Genome of Tanacetum Coccineum: Genomic Comparison of Closely Related Tanacetum-Family Plants.</title>
        <authorList>
            <person name="Yamashiro T."/>
            <person name="Shiraishi A."/>
            <person name="Nakayama K."/>
            <person name="Satake H."/>
        </authorList>
    </citation>
    <scope>NUCLEOTIDE SEQUENCE</scope>
</reference>
<protein>
    <submittedName>
        <fullName evidence="2">Uncharacterized protein</fullName>
    </submittedName>
</protein>
<name>A0ABQ5HY42_9ASTR</name>
<reference evidence="2" key="2">
    <citation type="submission" date="2022-01" db="EMBL/GenBank/DDBJ databases">
        <authorList>
            <person name="Yamashiro T."/>
            <person name="Shiraishi A."/>
            <person name="Satake H."/>
            <person name="Nakayama K."/>
        </authorList>
    </citation>
    <scope>NUCLEOTIDE SEQUENCE</scope>
</reference>
<dbReference type="Proteomes" id="UP001151760">
    <property type="component" value="Unassembled WGS sequence"/>
</dbReference>
<evidence type="ECO:0000313" key="2">
    <source>
        <dbReference type="EMBL" id="GJT92250.1"/>
    </source>
</evidence>